<dbReference type="KEGG" id="nmr:Nmar_1373"/>
<dbReference type="RefSeq" id="WP_012215756.1">
    <property type="nucleotide sequence ID" value="NC_010085.1"/>
</dbReference>
<evidence type="ECO:0000313" key="3">
    <source>
        <dbReference type="Proteomes" id="UP000000792"/>
    </source>
</evidence>
<proteinExistence type="predicted"/>
<protein>
    <submittedName>
        <fullName evidence="2">Uncharacterized protein</fullName>
    </submittedName>
</protein>
<name>A9A2N0_NITMS</name>
<sequence>MAKSAGLIPTAVIQGFSLGILMRFNIDITPAGILKMISPALEPLVVEQTAWIIPVVLLVLTILPIIAIIKIFQRFGILGIIVYAVIAIGVWYLVMTS</sequence>
<keyword evidence="1" id="KW-0812">Transmembrane</keyword>
<keyword evidence="3" id="KW-1185">Reference proteome</keyword>
<dbReference type="HOGENOM" id="CLU_2340280_0_0_2"/>
<reference evidence="2 3" key="1">
    <citation type="journal article" date="2010" name="Proc. Natl. Acad. Sci. U.S.A.">
        <title>Nitrosopumilus maritimus genome reveals unique mechanisms for nitrification and autotrophy in globally distributed marine crenarchaea.</title>
        <authorList>
            <person name="Walker C.B."/>
            <person name="de la Torre J.R."/>
            <person name="Klotz M.G."/>
            <person name="Urakawa H."/>
            <person name="Pinel N."/>
            <person name="Arp D.J."/>
            <person name="Brochier-Armanet C."/>
            <person name="Chain P.S."/>
            <person name="Chan P.P."/>
            <person name="Gollabgir A."/>
            <person name="Hemp J."/>
            <person name="Hugler M."/>
            <person name="Karr E.A."/>
            <person name="Konneke M."/>
            <person name="Shin M."/>
            <person name="Lawton T.J."/>
            <person name="Lowe T."/>
            <person name="Martens-Habbena W."/>
            <person name="Sayavedra-Soto L.A."/>
            <person name="Lang D."/>
            <person name="Sievert S.M."/>
            <person name="Rosenzweig A.C."/>
            <person name="Manning G."/>
            <person name="Stahl D.A."/>
        </authorList>
    </citation>
    <scope>NUCLEOTIDE SEQUENCE [LARGE SCALE GENOMIC DNA]</scope>
    <source>
        <strain evidence="2 3">SCM1</strain>
    </source>
</reference>
<feature type="transmembrane region" description="Helical" evidence="1">
    <location>
        <begin position="49"/>
        <end position="68"/>
    </location>
</feature>
<evidence type="ECO:0000313" key="2">
    <source>
        <dbReference type="EMBL" id="ABX13269.1"/>
    </source>
</evidence>
<evidence type="ECO:0000256" key="1">
    <source>
        <dbReference type="SAM" id="Phobius"/>
    </source>
</evidence>
<dbReference type="EnsemblBacteria" id="ABX13269">
    <property type="protein sequence ID" value="ABX13269"/>
    <property type="gene ID" value="Nmar_1373"/>
</dbReference>
<feature type="transmembrane region" description="Helical" evidence="1">
    <location>
        <begin position="75"/>
        <end position="94"/>
    </location>
</feature>
<organism evidence="2 3">
    <name type="scientific">Nitrosopumilus maritimus (strain SCM1)</name>
    <dbReference type="NCBI Taxonomy" id="436308"/>
    <lineage>
        <taxon>Archaea</taxon>
        <taxon>Nitrososphaerota</taxon>
        <taxon>Nitrososphaeria</taxon>
        <taxon>Nitrosopumilales</taxon>
        <taxon>Nitrosopumilaceae</taxon>
        <taxon>Nitrosopumilus</taxon>
    </lineage>
</organism>
<dbReference type="Proteomes" id="UP000000792">
    <property type="component" value="Chromosome"/>
</dbReference>
<dbReference type="InParanoid" id="A9A2N0"/>
<dbReference type="GeneID" id="5774583"/>
<keyword evidence="1" id="KW-0472">Membrane</keyword>
<gene>
    <name evidence="2" type="ordered locus">Nmar_1373</name>
</gene>
<accession>A9A2N0</accession>
<feature type="transmembrane region" description="Helical" evidence="1">
    <location>
        <begin position="7"/>
        <end position="26"/>
    </location>
</feature>
<keyword evidence="1" id="KW-1133">Transmembrane helix</keyword>
<dbReference type="STRING" id="436308.Nmar_1373"/>
<dbReference type="AlphaFoldDB" id="A9A2N0"/>
<dbReference type="EMBL" id="CP000866">
    <property type="protein sequence ID" value="ABX13269.1"/>
    <property type="molecule type" value="Genomic_DNA"/>
</dbReference>